<dbReference type="EMBL" id="JAUCMX010000006">
    <property type="protein sequence ID" value="KAK3543369.1"/>
    <property type="molecule type" value="Genomic_DNA"/>
</dbReference>
<dbReference type="Gene3D" id="3.10.10.10">
    <property type="entry name" value="HIV Type 1 Reverse Transcriptase, subunit A, domain 1"/>
    <property type="match status" value="1"/>
</dbReference>
<feature type="region of interest" description="Disordered" evidence="3">
    <location>
        <begin position="217"/>
        <end position="252"/>
    </location>
</feature>
<evidence type="ECO:0000256" key="2">
    <source>
        <dbReference type="ARBA" id="ARBA00012180"/>
    </source>
</evidence>
<comment type="caution">
    <text evidence="5">The sequence shown here is derived from an EMBL/GenBank/DDBJ whole genome shotgun (WGS) entry which is preliminary data.</text>
</comment>
<dbReference type="CDD" id="cd01647">
    <property type="entry name" value="RT_LTR"/>
    <property type="match status" value="1"/>
</dbReference>
<dbReference type="PANTHER" id="PTHR15503">
    <property type="entry name" value="LDOC1 RELATED"/>
    <property type="match status" value="1"/>
</dbReference>
<dbReference type="InterPro" id="IPR032567">
    <property type="entry name" value="RTL1-rel"/>
</dbReference>
<evidence type="ECO:0000256" key="1">
    <source>
        <dbReference type="ARBA" id="ARBA00010879"/>
    </source>
</evidence>
<reference evidence="5" key="1">
    <citation type="submission" date="2023-06" db="EMBL/GenBank/DDBJ databases">
        <title>Male Hemibagrus guttatus genome.</title>
        <authorList>
            <person name="Bian C."/>
        </authorList>
    </citation>
    <scope>NUCLEOTIDE SEQUENCE</scope>
    <source>
        <strain evidence="5">Male_cb2023</strain>
        <tissue evidence="5">Muscle</tissue>
    </source>
</reference>
<dbReference type="GO" id="GO:0004523">
    <property type="term" value="F:RNA-DNA hybrid ribonuclease activity"/>
    <property type="evidence" value="ECO:0007669"/>
    <property type="project" value="UniProtKB-EC"/>
</dbReference>
<dbReference type="EC" id="3.1.26.4" evidence="2"/>
<protein>
    <recommendedName>
        <fullName evidence="2">ribonuclease H</fullName>
        <ecNumber evidence="2">3.1.26.4</ecNumber>
    </recommendedName>
</protein>
<dbReference type="InterPro" id="IPR043502">
    <property type="entry name" value="DNA/RNA_pol_sf"/>
</dbReference>
<keyword evidence="6" id="KW-1185">Reference proteome</keyword>
<evidence type="ECO:0000313" key="6">
    <source>
        <dbReference type="Proteomes" id="UP001274896"/>
    </source>
</evidence>
<dbReference type="AlphaFoldDB" id="A0AAE0R4D6"/>
<organism evidence="5 6">
    <name type="scientific">Hemibagrus guttatus</name>
    <dbReference type="NCBI Taxonomy" id="175788"/>
    <lineage>
        <taxon>Eukaryota</taxon>
        <taxon>Metazoa</taxon>
        <taxon>Chordata</taxon>
        <taxon>Craniata</taxon>
        <taxon>Vertebrata</taxon>
        <taxon>Euteleostomi</taxon>
        <taxon>Actinopterygii</taxon>
        <taxon>Neopterygii</taxon>
        <taxon>Teleostei</taxon>
        <taxon>Ostariophysi</taxon>
        <taxon>Siluriformes</taxon>
        <taxon>Bagridae</taxon>
        <taxon>Hemibagrus</taxon>
    </lineage>
</organism>
<evidence type="ECO:0000259" key="4">
    <source>
        <dbReference type="PROSITE" id="PS50878"/>
    </source>
</evidence>
<sequence>MDASTSQSDPLQDLVAALREVLTTHPAPPSTTSINTITTPSTLLCASPMAKPEPYSGSVEDCNGFLLQCSLVLEMQPHMYPTERSKVVFVITQLSSKALLWAESLWSQNHPAAQSYSSFVDHFKEVCGKPSWDSSIGEELYHLKQGKMSVNKYALQFRTLAAKSGWNEQALLTSYRQGLDPQVRLHLAAYEDSISLERFIQLSIRFATRMQSCLEEHQGQSSLTTTLGRPDSVSPPEPAPEPMHSGSSHLTPAERQRRLTQNLCLYCGALGYAFSACPIHPPRPMVSTIFPPIPKMKPLTTIGTLTAAHVSITVVTLLDSGSAGNFISGTLCRQLRLRTTATPTAYQIQSITGRPGSRRQATSIESPLENRSVDIPACYAPFSNVFCPKRASKLPPHRPWDCAIDLLPGEPVPRGRIYPLSIPEEKAMEEYIEEALVQGYIRPSTSPAASSFFFMAKKDGGLRPCIDYRALNQITVKFRYPLPLIPAALEHLRGATVFTKLDLRSAYNLIRIREGDEWKTAFVTPTGHYEYLVMPYGLVNAPSVFQDFVHEVLWEILDRFVLVYIDDILIYSRNLAEHCGVQFLGYNIDSSGTRMDEGKVAAIRDWPTPTTVKELQRFLGFANFYRRFIWNYSAIANPLTSLLRNKPKSLPWTSSAEEAFNTLKETFTPLLSWSTLIPTGPSSWKWMPPRPE</sequence>
<dbReference type="SUPFAM" id="SSF56672">
    <property type="entry name" value="DNA/RNA polymerases"/>
    <property type="match status" value="1"/>
</dbReference>
<gene>
    <name evidence="5" type="ORF">QTP70_018379</name>
</gene>
<dbReference type="Proteomes" id="UP001274896">
    <property type="component" value="Unassembled WGS sequence"/>
</dbReference>
<comment type="similarity">
    <text evidence="1">Belongs to the beta type-B retroviral polymerase family. HERV class-II K(HML-2) pol subfamily.</text>
</comment>
<dbReference type="InterPro" id="IPR000477">
    <property type="entry name" value="RT_dom"/>
</dbReference>
<dbReference type="Pfam" id="PF19259">
    <property type="entry name" value="Ty3_capsid"/>
    <property type="match status" value="1"/>
</dbReference>
<dbReference type="InterPro" id="IPR043128">
    <property type="entry name" value="Rev_trsase/Diguanyl_cyclase"/>
</dbReference>
<dbReference type="Pfam" id="PF00078">
    <property type="entry name" value="RVT_1"/>
    <property type="match status" value="1"/>
</dbReference>
<evidence type="ECO:0000313" key="5">
    <source>
        <dbReference type="EMBL" id="KAK3543369.1"/>
    </source>
</evidence>
<proteinExistence type="inferred from homology"/>
<name>A0AAE0R4D6_9TELE</name>
<feature type="domain" description="Reverse transcriptase" evidence="4">
    <location>
        <begin position="436"/>
        <end position="623"/>
    </location>
</feature>
<dbReference type="FunFam" id="3.30.70.270:FF:000020">
    <property type="entry name" value="Transposon Tf2-6 polyprotein-like Protein"/>
    <property type="match status" value="1"/>
</dbReference>
<accession>A0AAE0R4D6</accession>
<dbReference type="Gene3D" id="3.30.70.270">
    <property type="match status" value="2"/>
</dbReference>
<dbReference type="PROSITE" id="PS50878">
    <property type="entry name" value="RT_POL"/>
    <property type="match status" value="1"/>
</dbReference>
<evidence type="ECO:0000256" key="3">
    <source>
        <dbReference type="SAM" id="MobiDB-lite"/>
    </source>
</evidence>
<dbReference type="InterPro" id="IPR045358">
    <property type="entry name" value="Ty3_capsid"/>
</dbReference>
<dbReference type="PANTHER" id="PTHR15503:SF22">
    <property type="entry name" value="TRANSPOSON TY3-I GAG POLYPROTEIN"/>
    <property type="match status" value="1"/>
</dbReference>